<feature type="domain" description="Luciferase-like" evidence="6">
    <location>
        <begin position="21"/>
        <end position="384"/>
    </location>
</feature>
<name>Q83YD2_STRHY</name>
<dbReference type="Gene3D" id="3.20.20.30">
    <property type="entry name" value="Luciferase-like domain"/>
    <property type="match status" value="2"/>
</dbReference>
<keyword evidence="3" id="KW-0560">Oxidoreductase</keyword>
<proteinExistence type="inferred from homology"/>
<dbReference type="InterPro" id="IPR036661">
    <property type="entry name" value="Luciferase-like_sf"/>
</dbReference>
<evidence type="ECO:0000256" key="1">
    <source>
        <dbReference type="ARBA" id="ARBA00022630"/>
    </source>
</evidence>
<keyword evidence="2" id="KW-0288">FMN</keyword>
<dbReference type="NCBIfam" id="TIGR03860">
    <property type="entry name" value="FMN_nitrolo"/>
    <property type="match status" value="2"/>
</dbReference>
<feature type="domain" description="Luciferase-like" evidence="6">
    <location>
        <begin position="476"/>
        <end position="833"/>
    </location>
</feature>
<evidence type="ECO:0000256" key="3">
    <source>
        <dbReference type="ARBA" id="ARBA00023002"/>
    </source>
</evidence>
<dbReference type="GO" id="GO:0016705">
    <property type="term" value="F:oxidoreductase activity, acting on paired donors, with incorporation or reduction of molecular oxygen"/>
    <property type="evidence" value="ECO:0007669"/>
    <property type="project" value="InterPro"/>
</dbReference>
<dbReference type="PANTHER" id="PTHR30011:SF16">
    <property type="entry name" value="C2H2 FINGER DOMAIN TRANSCRIPTION FACTOR (EUROFUNG)-RELATED"/>
    <property type="match status" value="1"/>
</dbReference>
<dbReference type="InterPro" id="IPR051260">
    <property type="entry name" value="Diverse_substr_monoxygenases"/>
</dbReference>
<evidence type="ECO:0000256" key="5">
    <source>
        <dbReference type="ARBA" id="ARBA00033748"/>
    </source>
</evidence>
<comment type="similarity">
    <text evidence="5">Belongs to the NtaA/SnaA/DszA monooxygenase family.</text>
</comment>
<organism evidence="7">
    <name type="scientific">Streptomyces hygroscopicus subsp. yingchengensis</name>
    <dbReference type="NCBI Taxonomy" id="228732"/>
    <lineage>
        <taxon>Bacteria</taxon>
        <taxon>Bacillati</taxon>
        <taxon>Actinomycetota</taxon>
        <taxon>Actinomycetes</taxon>
        <taxon>Kitasatosporales</taxon>
        <taxon>Streptomycetaceae</taxon>
        <taxon>Streptomyces</taxon>
        <taxon>Streptomyces violaceusniger group</taxon>
    </lineage>
</organism>
<evidence type="ECO:0000256" key="2">
    <source>
        <dbReference type="ARBA" id="ARBA00022643"/>
    </source>
</evidence>
<dbReference type="InterPro" id="IPR011251">
    <property type="entry name" value="Luciferase-like_dom"/>
</dbReference>
<dbReference type="PANTHER" id="PTHR30011">
    <property type="entry name" value="ALKANESULFONATE MONOOXYGENASE-RELATED"/>
    <property type="match status" value="1"/>
</dbReference>
<dbReference type="Pfam" id="PF00296">
    <property type="entry name" value="Bac_luciferase"/>
    <property type="match status" value="2"/>
</dbReference>
<keyword evidence="4" id="KW-0503">Monooxygenase</keyword>
<reference evidence="7" key="1">
    <citation type="journal article" date="2006" name="Acta Biochim. Biophys. Sin.">
        <title>cvhA gene of Streptomyces hygroscopicus 10-22 encodes a negative regulator for mycelia development.</title>
        <authorList>
            <person name="Wang H.A."/>
            <person name="Qin L."/>
            <person name="Lu P."/>
            <person name="Pang Z.X."/>
            <person name="Deng Z.X."/>
            <person name="Zhao G.P."/>
        </authorList>
    </citation>
    <scope>NUCLEOTIDE SEQUENCE</scope>
    <source>
        <strain evidence="7">10-22</strain>
    </source>
</reference>
<dbReference type="GO" id="GO:0004497">
    <property type="term" value="F:monooxygenase activity"/>
    <property type="evidence" value="ECO:0007669"/>
    <property type="project" value="UniProtKB-KW"/>
</dbReference>
<evidence type="ECO:0000259" key="6">
    <source>
        <dbReference type="Pfam" id="PF00296"/>
    </source>
</evidence>
<dbReference type="CDD" id="cd01095">
    <property type="entry name" value="Nitrilotriacetate_monoxgenase"/>
    <property type="match status" value="2"/>
</dbReference>
<dbReference type="EMBL" id="AY260760">
    <property type="protein sequence ID" value="AAP21665.1"/>
    <property type="molecule type" value="Genomic_DNA"/>
</dbReference>
<evidence type="ECO:0000313" key="7">
    <source>
        <dbReference type="EMBL" id="AAP21665.1"/>
    </source>
</evidence>
<protein>
    <submittedName>
        <fullName evidence="7">Shy18</fullName>
    </submittedName>
</protein>
<dbReference type="InterPro" id="IPR016215">
    <property type="entry name" value="NTA_MOA"/>
</dbReference>
<sequence length="888" mass="98004">MTEPTARRLTLGALVHGSGGHIAGWRHPDARPDGQLDFAFHADLARTLERGRFDALFVADVVAVRGHQLDSLSRTGRAEHFEPLTLLAALSLVTEHIGLAATATTTYNHPFHIARKFASLDHISGGRAGWNAVTSAVPLEAANFGYDSHLEHELRYHRAEEFVQVVKALWDSFDDEAVVRDKATGRYYDPTGLHTPHHRGEHFAVRGPLNISRPPQGHPVVFQAGSSETGREFAARHGEVLFTTQHEQGAAQAYYADIKARAAAHGRDPAHVLVWPGLSPLVAPTETEARRRLAELQDLIHDDVARRLVQDDIGDLDLTDHPVDGPLPDIPATNRSTSRRDPLLKLAHDEKLTIRQLAHRFAASSAVAGTPEQIADHIETWFRSYAADGFNISFPYLPGPAEDFVDQVVPLLQERGLLRTEYEGGTLRENLGLPRPAARDRHLQETWTMSRRTGQLHLNAFLKPPGEYLAAWRHPDTEAGAGVDIREVLSFARTAERAAFDAVFLADLVVPFASEDVLSRVSVVNDSFEPTTLLAALAAGTSRIGLIATASTSYNEPYHVARTFASLDHISGGRAGWNVVTSLNDAEAQNFGLAAHLDHATRYDRAEEFHDVVTGLWDSFEDDAFRHDQSSGVYFDPAKLHALNHEGRHLKVAGPLNIARPPQGHPVVVQAGASEAGKNLASRVADVIFSGIRDLGRAQEFYAEIKERAAAHGRDPDHLKVLPALSVVTAPTESEARDKLARLTELLPPQVALADLSYWLGGFDLSTYPLDGPLPELPVSNQSHTAQQQIYEDARRDNLTIRDLVRRVANDDRTITGTPQQIADHIEQWFHGRAADGFNVIFPYLPGTLDDFAELVIPELRRRGLFRTHYTGRTLRDHLGLPRPSRRS</sequence>
<dbReference type="AlphaFoldDB" id="Q83YD2"/>
<dbReference type="SUPFAM" id="SSF51679">
    <property type="entry name" value="Bacterial luciferase-like"/>
    <property type="match status" value="2"/>
</dbReference>
<evidence type="ECO:0000256" key="4">
    <source>
        <dbReference type="ARBA" id="ARBA00023033"/>
    </source>
</evidence>
<accession>Q83YD2</accession>
<keyword evidence="1" id="KW-0285">Flavoprotein</keyword>
<gene>
    <name evidence="7" type="primary">shy18</name>
</gene>